<dbReference type="RefSeq" id="WP_243309253.1">
    <property type="nucleotide sequence ID" value="NZ_JALGBI010000003.1"/>
</dbReference>
<evidence type="ECO:0000313" key="2">
    <source>
        <dbReference type="Proteomes" id="UP001139447"/>
    </source>
</evidence>
<dbReference type="Proteomes" id="UP001139447">
    <property type="component" value="Unassembled WGS sequence"/>
</dbReference>
<dbReference type="SUPFAM" id="SSF46894">
    <property type="entry name" value="C-terminal effector domain of the bipartite response regulators"/>
    <property type="match status" value="1"/>
</dbReference>
<dbReference type="Gene3D" id="1.10.10.10">
    <property type="entry name" value="Winged helix-like DNA-binding domain superfamily/Winged helix DNA-binding domain"/>
    <property type="match status" value="1"/>
</dbReference>
<protein>
    <submittedName>
        <fullName evidence="1">Uncharacterized protein</fullName>
    </submittedName>
</protein>
<comment type="caution">
    <text evidence="1">The sequence shown here is derived from an EMBL/GenBank/DDBJ whole genome shotgun (WGS) entry which is preliminary data.</text>
</comment>
<dbReference type="GO" id="GO:0003677">
    <property type="term" value="F:DNA binding"/>
    <property type="evidence" value="ECO:0007669"/>
    <property type="project" value="InterPro"/>
</dbReference>
<name>A0A9X1W4K5_9BURK</name>
<dbReference type="GO" id="GO:0006355">
    <property type="term" value="P:regulation of DNA-templated transcription"/>
    <property type="evidence" value="ECO:0007669"/>
    <property type="project" value="InterPro"/>
</dbReference>
<keyword evidence="2" id="KW-1185">Reference proteome</keyword>
<gene>
    <name evidence="1" type="ORF">MMF98_20765</name>
</gene>
<sequence length="310" mass="34415">MSQFLYRPAKASDLARCVALFRQGGSRGALLDQALLTQLLSEHVLAIACVFEERRFDGTATVWGCGFSAFVTPEVAARACRGEIPDLVNTLMYSHRGPAPMLLGRTEQARLNAAGEMHVVMLNFVIDDSPEAPAAEIDMVCNKAFLMTHSGYGLRTYFMELNDRERKTPALRQSAMAMGCKTAPAPEGATAHVYFLEEPMFSEHPFHALRMLFRRRTPRLGLAPAQQDLLVLALRGCPDEEIASELGITWNTVRKRWRAIFQRAEQALPGLLGDPPATGAGTARGTEKRRPLLSFLEEHPEELRPWLSAH</sequence>
<dbReference type="AlphaFoldDB" id="A0A9X1W4K5"/>
<evidence type="ECO:0000313" key="1">
    <source>
        <dbReference type="EMBL" id="MCJ0765653.1"/>
    </source>
</evidence>
<dbReference type="EMBL" id="JALGBI010000003">
    <property type="protein sequence ID" value="MCJ0765653.1"/>
    <property type="molecule type" value="Genomic_DNA"/>
</dbReference>
<dbReference type="InterPro" id="IPR036388">
    <property type="entry name" value="WH-like_DNA-bd_sf"/>
</dbReference>
<organism evidence="1 2">
    <name type="scientific">Variovorax terrae</name>
    <dbReference type="NCBI Taxonomy" id="2923278"/>
    <lineage>
        <taxon>Bacteria</taxon>
        <taxon>Pseudomonadati</taxon>
        <taxon>Pseudomonadota</taxon>
        <taxon>Betaproteobacteria</taxon>
        <taxon>Burkholderiales</taxon>
        <taxon>Comamonadaceae</taxon>
        <taxon>Variovorax</taxon>
    </lineage>
</organism>
<accession>A0A9X1W4K5</accession>
<proteinExistence type="predicted"/>
<dbReference type="InterPro" id="IPR016032">
    <property type="entry name" value="Sig_transdc_resp-reg_C-effctor"/>
</dbReference>
<reference evidence="1" key="1">
    <citation type="submission" date="2022-03" db="EMBL/GenBank/DDBJ databases">
        <authorList>
            <person name="Woo C.Y."/>
        </authorList>
    </citation>
    <scope>NUCLEOTIDE SEQUENCE</scope>
    <source>
        <strain evidence="1">CYS-02</strain>
    </source>
</reference>